<protein>
    <submittedName>
        <fullName evidence="3">Alpha-glucuronidase family glycosyl hydrolase</fullName>
    </submittedName>
</protein>
<keyword evidence="1 3" id="KW-0378">Hydrolase</keyword>
<gene>
    <name evidence="3" type="ORF">ACFFNY_17755</name>
</gene>
<reference evidence="3 4" key="1">
    <citation type="submission" date="2024-09" db="EMBL/GenBank/DDBJ databases">
        <authorList>
            <person name="Sun Q."/>
            <person name="Mori K."/>
        </authorList>
    </citation>
    <scope>NUCLEOTIDE SEQUENCE [LARGE SCALE GENOMIC DNA]</scope>
    <source>
        <strain evidence="3 4">JCM 12520</strain>
    </source>
</reference>
<dbReference type="Pfam" id="PF03648">
    <property type="entry name" value="Glyco_hydro_67N"/>
    <property type="match status" value="1"/>
</dbReference>
<name>A0ABV5VYM7_9BACL</name>
<dbReference type="InterPro" id="IPR005154">
    <property type="entry name" value="Glyco_hydro_67_aGlcAse_N"/>
</dbReference>
<dbReference type="InterPro" id="IPR029018">
    <property type="entry name" value="Hex-like_dom2"/>
</dbReference>
<keyword evidence="4" id="KW-1185">Reference proteome</keyword>
<sequence>MAGIGPKLKVSIDLTQAVIVHSSTASGVEAKAVDVLIEEIAKRTGIVWKRFHETAGAGTAPIIVVGIVERLPEGFGSEWPEDMPELQSEGYMLRSDGERERPVVWVAGADARGVLYGVGKLLRALRWGEGFVELTKPLRITTSPYSKLRGHQLGYRPKNNAFDAWTVEQFDQYIRELALFGANSIELLPPRTDDRPSGPLMKMEPLAMMVRLAEVIESYGLDTWIWYPNMGEDYSDPDTIQAELAEREEIFSKLPRITALFIPGSDPGKMEPDPLFAWTEQIAQLLERYHPQAKIWLSPQIMTYHSAEWTEAFCRQVRREPDWLGGVVFGPHVDVPLPELRRLIPERYPIRRYEDITHNFHCQYPVVDWDVAYALTLGRESCNPRPLAQKHIHNVLAQHAVGTICYSEGINDDVNKFIWSDQDWDPRTPVIDTLRDYARLFVDPERADAFAQGLLALERNWVGPLAANADVEVTLRQWQRMEQEAPLGVLNNYRFQMHVLRAYFDAYTKRRLHYEKELEYAAKEALRAAPQTGSLAAVDAAERMLEQARTVPVSADFRQRCNELADELFARIGYQLTVARHFARSQGRGAFIDAIDAPLNDVRWLRVQFARIRQAEEESVRLARIEQVLDRTNPGPGGFYDHLGSSSGFRRVDPGAGWEADPGYLASPRIGHAMHVLSLPEERQIELGGIPLAWIAHANAMLDTPIVIRYDNLDPDARYTFKAVYIGETKGNTPRDCWARLTANEGLTLDEEVPIRAGTVTIRECEVPSEAVRDGKLTLTIVRLRGFKRLNVAEIWLIPESESLTNQKQRMGSP</sequence>
<feature type="domain" description="Alpha glucuronidase N-terminal" evidence="2">
    <location>
        <begin position="35"/>
        <end position="118"/>
    </location>
</feature>
<dbReference type="Gene3D" id="3.30.379.10">
    <property type="entry name" value="Chitobiase/beta-hexosaminidase domain 2-like"/>
    <property type="match status" value="1"/>
</dbReference>
<evidence type="ECO:0000313" key="3">
    <source>
        <dbReference type="EMBL" id="MFB9753414.1"/>
    </source>
</evidence>
<accession>A0ABV5VYM7</accession>
<evidence type="ECO:0000259" key="2">
    <source>
        <dbReference type="Pfam" id="PF03648"/>
    </source>
</evidence>
<dbReference type="RefSeq" id="WP_344901470.1">
    <property type="nucleotide sequence ID" value="NZ_BAAAYO010000001.1"/>
</dbReference>
<dbReference type="GO" id="GO:0016787">
    <property type="term" value="F:hydrolase activity"/>
    <property type="evidence" value="ECO:0007669"/>
    <property type="project" value="UniProtKB-KW"/>
</dbReference>
<evidence type="ECO:0000313" key="4">
    <source>
        <dbReference type="Proteomes" id="UP001589619"/>
    </source>
</evidence>
<dbReference type="Proteomes" id="UP001589619">
    <property type="component" value="Unassembled WGS sequence"/>
</dbReference>
<proteinExistence type="predicted"/>
<evidence type="ECO:0000256" key="1">
    <source>
        <dbReference type="ARBA" id="ARBA00022801"/>
    </source>
</evidence>
<comment type="caution">
    <text evidence="3">The sequence shown here is derived from an EMBL/GenBank/DDBJ whole genome shotgun (WGS) entry which is preliminary data.</text>
</comment>
<dbReference type="SUPFAM" id="SSF55545">
    <property type="entry name" value="beta-N-acetylhexosaminidase-like domain"/>
    <property type="match status" value="1"/>
</dbReference>
<dbReference type="EMBL" id="JBHMAG010000012">
    <property type="protein sequence ID" value="MFB9753414.1"/>
    <property type="molecule type" value="Genomic_DNA"/>
</dbReference>
<organism evidence="3 4">
    <name type="scientific">Paenibacillus hodogayensis</name>
    <dbReference type="NCBI Taxonomy" id="279208"/>
    <lineage>
        <taxon>Bacteria</taxon>
        <taxon>Bacillati</taxon>
        <taxon>Bacillota</taxon>
        <taxon>Bacilli</taxon>
        <taxon>Bacillales</taxon>
        <taxon>Paenibacillaceae</taxon>
        <taxon>Paenibacillus</taxon>
    </lineage>
</organism>